<reference evidence="1" key="1">
    <citation type="submission" date="2022-11" db="EMBL/GenBank/DDBJ databases">
        <title>Genome Sequence of Boeremia exigua.</title>
        <authorList>
            <person name="Buettner E."/>
        </authorList>
    </citation>
    <scope>NUCLEOTIDE SEQUENCE</scope>
    <source>
        <strain evidence="1">CU02</strain>
    </source>
</reference>
<name>A0ACC2I156_9PLEO</name>
<organism evidence="1 2">
    <name type="scientific">Boeremia exigua</name>
    <dbReference type="NCBI Taxonomy" id="749465"/>
    <lineage>
        <taxon>Eukaryota</taxon>
        <taxon>Fungi</taxon>
        <taxon>Dikarya</taxon>
        <taxon>Ascomycota</taxon>
        <taxon>Pezizomycotina</taxon>
        <taxon>Dothideomycetes</taxon>
        <taxon>Pleosporomycetidae</taxon>
        <taxon>Pleosporales</taxon>
        <taxon>Pleosporineae</taxon>
        <taxon>Didymellaceae</taxon>
        <taxon>Boeremia</taxon>
    </lineage>
</organism>
<sequence length="105" mass="11261">MRKGKLPRKTLESLSVAATSNLATVKGAEALNMSKDIGRIAEGHKADLVIFDALSSSMVAAAQHDPVAAIVLHSTSDDIETKTKVEILRISPRVTFRQYLAATKS</sequence>
<dbReference type="EMBL" id="JAPHNI010000710">
    <property type="protein sequence ID" value="KAJ8108693.1"/>
    <property type="molecule type" value="Genomic_DNA"/>
</dbReference>
<accession>A0ACC2I156</accession>
<protein>
    <submittedName>
        <fullName evidence="1">Uncharacterized protein</fullName>
    </submittedName>
</protein>
<evidence type="ECO:0000313" key="2">
    <source>
        <dbReference type="Proteomes" id="UP001153331"/>
    </source>
</evidence>
<proteinExistence type="predicted"/>
<keyword evidence="2" id="KW-1185">Reference proteome</keyword>
<dbReference type="Proteomes" id="UP001153331">
    <property type="component" value="Unassembled WGS sequence"/>
</dbReference>
<gene>
    <name evidence="1" type="ORF">OPT61_g7993</name>
</gene>
<comment type="caution">
    <text evidence="1">The sequence shown here is derived from an EMBL/GenBank/DDBJ whole genome shotgun (WGS) entry which is preliminary data.</text>
</comment>
<evidence type="ECO:0000313" key="1">
    <source>
        <dbReference type="EMBL" id="KAJ8108693.1"/>
    </source>
</evidence>